<organism evidence="11 12">
    <name type="scientific">Ceratitis capitata</name>
    <name type="common">Mediterranean fruit fly</name>
    <name type="synonym">Tephritis capitata</name>
    <dbReference type="NCBI Taxonomy" id="7213"/>
    <lineage>
        <taxon>Eukaryota</taxon>
        <taxon>Metazoa</taxon>
        <taxon>Ecdysozoa</taxon>
        <taxon>Arthropoda</taxon>
        <taxon>Hexapoda</taxon>
        <taxon>Insecta</taxon>
        <taxon>Pterygota</taxon>
        <taxon>Neoptera</taxon>
        <taxon>Endopterygota</taxon>
        <taxon>Diptera</taxon>
        <taxon>Brachycera</taxon>
        <taxon>Muscomorpha</taxon>
        <taxon>Tephritoidea</taxon>
        <taxon>Tephritidae</taxon>
        <taxon>Ceratitis</taxon>
        <taxon>Ceratitis</taxon>
    </lineage>
</organism>
<name>A0A811VJU3_CERCA</name>
<comment type="function">
    <text evidence="8">Part of the SNAPc complex required for the transcription of both RNA polymerase II and III small-nuclear RNA genes. Binds to the proximal sequence element (PSE), a non-TATA-box basal promoter element common to these 2 types of genes. Recruits TBP and BRF2 to the U6 snRNA TATA box.</text>
</comment>
<dbReference type="GO" id="GO:0000978">
    <property type="term" value="F:RNA polymerase II cis-regulatory region sequence-specific DNA binding"/>
    <property type="evidence" value="ECO:0007669"/>
    <property type="project" value="TreeGrafter"/>
</dbReference>
<protein>
    <recommendedName>
        <fullName evidence="3">snRNA-activating protein complex subunit 3</fullName>
    </recommendedName>
    <alternativeName>
        <fullName evidence="10">Small nuclear RNA-activating complex polypeptide 3</fullName>
    </alternativeName>
</protein>
<dbReference type="GO" id="GO:0042795">
    <property type="term" value="P:snRNA transcription by RNA polymerase II"/>
    <property type="evidence" value="ECO:0007669"/>
    <property type="project" value="TreeGrafter"/>
</dbReference>
<keyword evidence="6" id="KW-0804">Transcription</keyword>
<comment type="subcellular location">
    <subcellularLocation>
        <location evidence="1">Nucleus</location>
    </subcellularLocation>
</comment>
<gene>
    <name evidence="11" type="ORF">CCAP1982_LOCUS22387</name>
</gene>
<evidence type="ECO:0000256" key="6">
    <source>
        <dbReference type="ARBA" id="ARBA00023163"/>
    </source>
</evidence>
<keyword evidence="4" id="KW-0805">Transcription regulation</keyword>
<accession>A0A811VJU3</accession>
<dbReference type="GO" id="GO:0042796">
    <property type="term" value="P:snRNA transcription by RNA polymerase III"/>
    <property type="evidence" value="ECO:0007669"/>
    <property type="project" value="TreeGrafter"/>
</dbReference>
<dbReference type="EMBL" id="CAJHJT010000056">
    <property type="protein sequence ID" value="CAD7014393.1"/>
    <property type="molecule type" value="Genomic_DNA"/>
</dbReference>
<dbReference type="Pfam" id="PF12251">
    <property type="entry name" value="SNAPC3"/>
    <property type="match status" value="1"/>
</dbReference>
<dbReference type="KEGG" id="ccat:101458483"/>
<evidence type="ECO:0000313" key="12">
    <source>
        <dbReference type="Proteomes" id="UP000606786"/>
    </source>
</evidence>
<keyword evidence="5" id="KW-0238">DNA-binding</keyword>
<dbReference type="InterPro" id="IPR022042">
    <property type="entry name" value="snRNA-activating_su3"/>
</dbReference>
<evidence type="ECO:0000256" key="9">
    <source>
        <dbReference type="ARBA" id="ARBA00025958"/>
    </source>
</evidence>
<dbReference type="OrthoDB" id="46583at2759"/>
<sequence length="405" mass="47305">MEEILGQEMSPPLSLGKFLNDWKISFQAITLPKTHEDIKKAMMSTENQKRFDDVVTQCSLENLQQENDPNIIKFEPSFTTIARIPIKVDETDLKTVKELIREKNHTQNKNPFKRSREIYAMVGLPQEQQFEKYESCDFYNDIIVKVRIYRPARVVHSGQSLEKPVFAEEFECLGSNYLSELRDKITCVCKKKRFFDVSDNPTADLPEKTTDPGYFFINNTFYNDRRNPDNADYSEVIRNWAKKAVGLKDLLFEVAQMETTRFLDLTVSIGFPQLYQHHGNCEHVFVISQVEVLTHGVASVQRSIYPRLSSFGYFNNRVCNMCGTRRYRFIVTNSDRQLHDPAYICNKCFLNYHYVDGKKIGNFEAYRVNEDNEEEEQIRYSDKPAVELGYRSDDVGIQRTRSELN</sequence>
<dbReference type="GO" id="GO:0001046">
    <property type="term" value="F:core promoter sequence-specific DNA binding"/>
    <property type="evidence" value="ECO:0007669"/>
    <property type="project" value="TreeGrafter"/>
</dbReference>
<reference evidence="11" key="1">
    <citation type="submission" date="2020-11" db="EMBL/GenBank/DDBJ databases">
        <authorList>
            <person name="Whitehead M."/>
        </authorList>
    </citation>
    <scope>NUCLEOTIDE SEQUENCE</scope>
    <source>
        <strain evidence="11">EGII</strain>
    </source>
</reference>
<dbReference type="GO" id="GO:0003681">
    <property type="term" value="F:bent DNA binding"/>
    <property type="evidence" value="ECO:0007669"/>
    <property type="project" value="TreeGrafter"/>
</dbReference>
<comment type="subunit">
    <text evidence="9">Part of the SNAPc complex composed of 5 subunits: SNAPC1, SNAPC2, SNAPC3, SNAPC4 and SNAPC5. SNAPC3 interacts with SNAPC1.</text>
</comment>
<dbReference type="GO" id="GO:0001006">
    <property type="term" value="F:RNA polymerase III type 3 promoter sequence-specific DNA binding"/>
    <property type="evidence" value="ECO:0007669"/>
    <property type="project" value="TreeGrafter"/>
</dbReference>
<evidence type="ECO:0000256" key="1">
    <source>
        <dbReference type="ARBA" id="ARBA00004123"/>
    </source>
</evidence>
<proteinExistence type="inferred from homology"/>
<evidence type="ECO:0000313" key="11">
    <source>
        <dbReference type="EMBL" id="CAD7014393.1"/>
    </source>
</evidence>
<keyword evidence="12" id="KW-1185">Reference proteome</keyword>
<evidence type="ECO:0000256" key="5">
    <source>
        <dbReference type="ARBA" id="ARBA00023125"/>
    </source>
</evidence>
<dbReference type="GO" id="GO:0005634">
    <property type="term" value="C:nucleus"/>
    <property type="evidence" value="ECO:0007669"/>
    <property type="project" value="UniProtKB-SubCell"/>
</dbReference>
<evidence type="ECO:0000256" key="2">
    <source>
        <dbReference type="ARBA" id="ARBA00010410"/>
    </source>
</evidence>
<dbReference type="PANTHER" id="PTHR13421">
    <property type="entry name" value="SNRNA-ACTIVATING PROTEIN COMPLEX SUBUNIT 3"/>
    <property type="match status" value="1"/>
</dbReference>
<dbReference type="AlphaFoldDB" id="A0A811VJU3"/>
<evidence type="ECO:0000256" key="3">
    <source>
        <dbReference type="ARBA" id="ARBA00013634"/>
    </source>
</evidence>
<evidence type="ECO:0000256" key="10">
    <source>
        <dbReference type="ARBA" id="ARBA00029606"/>
    </source>
</evidence>
<dbReference type="PANTHER" id="PTHR13421:SF16">
    <property type="entry name" value="SNRNA-ACTIVATING PROTEIN COMPLEX SUBUNIT 3"/>
    <property type="match status" value="1"/>
</dbReference>
<evidence type="ECO:0000256" key="4">
    <source>
        <dbReference type="ARBA" id="ARBA00023015"/>
    </source>
</evidence>
<evidence type="ECO:0000256" key="7">
    <source>
        <dbReference type="ARBA" id="ARBA00023242"/>
    </source>
</evidence>
<comment type="caution">
    <text evidence="11">The sequence shown here is derived from an EMBL/GenBank/DDBJ whole genome shotgun (WGS) entry which is preliminary data.</text>
</comment>
<comment type="similarity">
    <text evidence="2">Belongs to the SNAPC3/SRD2 family.</text>
</comment>
<keyword evidence="7" id="KW-0539">Nucleus</keyword>
<dbReference type="GO" id="GO:0019185">
    <property type="term" value="C:snRNA-activating protein complex"/>
    <property type="evidence" value="ECO:0007669"/>
    <property type="project" value="TreeGrafter"/>
</dbReference>
<evidence type="ECO:0000256" key="8">
    <source>
        <dbReference type="ARBA" id="ARBA00025193"/>
    </source>
</evidence>
<dbReference type="Proteomes" id="UP000606786">
    <property type="component" value="Unassembled WGS sequence"/>
</dbReference>